<evidence type="ECO:0000256" key="1">
    <source>
        <dbReference type="SAM" id="MobiDB-lite"/>
    </source>
</evidence>
<dbReference type="PANTHER" id="PTHR33946:SF4">
    <property type="entry name" value="COAGULATION FACTOR XI"/>
    <property type="match status" value="1"/>
</dbReference>
<sequence length="587" mass="59406">MCPSFTYNKMATGTWTLQFSEPTALGFAPLVFVVASPTYLTDYVYGTITSSMTLPPVASSTTTTTQTTGTTTLTNTLLPEPSSTTTATAYSTTVFATDYSTPPPSSTQVVTEYTNTILSTITLSAEPSSTTTVTEYSGTSVATDLSTSTLDNIAKLTEYLCSSSSSSSSASSTPAATTPTPLSCPGDDGTPYTAADGAIYTIECATDHYGGNLAMSYQDSLEKCIELCESSAGCVDVSFLPGNPSGPCYLKQSVGEKQTNSGVWGALKVSGASATPSSSSLSSSSVSATSSPTGVSSACPNGVLSSAPSCPSSDGTCYAVNGDLYSVSCFTGSYGGDLALSWESTFQACLTTCSTTPGCIDVSYPASSDGGNAPCYMKSAIGEARSDSRIWGGRLISSAASSTTSTSDTAASSSSASSTTLTTMVSVVVPLKARVTGPPAFTKGPNYTFPPIPHTTVTTGPVSTQTITPSPSGIATATSYVLATTTSTQTPAPSGVKTSTLTTASTSYTTVTYPPSVATSTLQTDSTSFTTATPAKSGLASTTVTLEDYQTSVAVTWVTGSAQVSTVTITGCPSSTRSVTPPEASTV</sequence>
<dbReference type="EMBL" id="MU004194">
    <property type="protein sequence ID" value="KAF2492266.1"/>
    <property type="molecule type" value="Genomic_DNA"/>
</dbReference>
<gene>
    <name evidence="3" type="ORF">BU16DRAFT_108581</name>
</gene>
<dbReference type="InterPro" id="IPR003609">
    <property type="entry name" value="Pan_app"/>
</dbReference>
<protein>
    <recommendedName>
        <fullName evidence="2">Apple domain-containing protein</fullName>
    </recommendedName>
</protein>
<proteinExistence type="predicted"/>
<feature type="domain" description="Apple" evidence="2">
    <location>
        <begin position="335"/>
        <end position="378"/>
    </location>
</feature>
<feature type="compositionally biased region" description="Low complexity" evidence="1">
    <location>
        <begin position="164"/>
        <end position="181"/>
    </location>
</feature>
<dbReference type="AlphaFoldDB" id="A0A6A6QJS3"/>
<evidence type="ECO:0000313" key="3">
    <source>
        <dbReference type="EMBL" id="KAF2492266.1"/>
    </source>
</evidence>
<dbReference type="Gene3D" id="3.50.4.10">
    <property type="entry name" value="Hepatocyte Growth Factor"/>
    <property type="match status" value="1"/>
</dbReference>
<evidence type="ECO:0000313" key="4">
    <source>
        <dbReference type="Proteomes" id="UP000799750"/>
    </source>
</evidence>
<reference evidence="3" key="1">
    <citation type="journal article" date="2020" name="Stud. Mycol.">
        <title>101 Dothideomycetes genomes: a test case for predicting lifestyles and emergence of pathogens.</title>
        <authorList>
            <person name="Haridas S."/>
            <person name="Albert R."/>
            <person name="Binder M."/>
            <person name="Bloem J."/>
            <person name="Labutti K."/>
            <person name="Salamov A."/>
            <person name="Andreopoulos B."/>
            <person name="Baker S."/>
            <person name="Barry K."/>
            <person name="Bills G."/>
            <person name="Bluhm B."/>
            <person name="Cannon C."/>
            <person name="Castanera R."/>
            <person name="Culley D."/>
            <person name="Daum C."/>
            <person name="Ezra D."/>
            <person name="Gonzalez J."/>
            <person name="Henrissat B."/>
            <person name="Kuo A."/>
            <person name="Liang C."/>
            <person name="Lipzen A."/>
            <person name="Lutzoni F."/>
            <person name="Magnuson J."/>
            <person name="Mondo S."/>
            <person name="Nolan M."/>
            <person name="Ohm R."/>
            <person name="Pangilinan J."/>
            <person name="Park H.-J."/>
            <person name="Ramirez L."/>
            <person name="Alfaro M."/>
            <person name="Sun H."/>
            <person name="Tritt A."/>
            <person name="Yoshinaga Y."/>
            <person name="Zwiers L.-H."/>
            <person name="Turgeon B."/>
            <person name="Goodwin S."/>
            <person name="Spatafora J."/>
            <person name="Crous P."/>
            <person name="Grigoriev I."/>
        </authorList>
    </citation>
    <scope>NUCLEOTIDE SEQUENCE</scope>
    <source>
        <strain evidence="3">CBS 269.34</strain>
    </source>
</reference>
<organism evidence="3 4">
    <name type="scientific">Lophium mytilinum</name>
    <dbReference type="NCBI Taxonomy" id="390894"/>
    <lineage>
        <taxon>Eukaryota</taxon>
        <taxon>Fungi</taxon>
        <taxon>Dikarya</taxon>
        <taxon>Ascomycota</taxon>
        <taxon>Pezizomycotina</taxon>
        <taxon>Dothideomycetes</taxon>
        <taxon>Pleosporomycetidae</taxon>
        <taxon>Mytilinidiales</taxon>
        <taxon>Mytilinidiaceae</taxon>
        <taxon>Lophium</taxon>
    </lineage>
</organism>
<feature type="domain" description="Apple" evidence="2">
    <location>
        <begin position="206"/>
        <end position="251"/>
    </location>
</feature>
<name>A0A6A6QJS3_9PEZI</name>
<feature type="region of interest" description="Disordered" evidence="1">
    <location>
        <begin position="164"/>
        <end position="187"/>
    </location>
</feature>
<keyword evidence="4" id="KW-1185">Reference proteome</keyword>
<accession>A0A6A6QJS3</accession>
<dbReference type="OrthoDB" id="160645at2759"/>
<evidence type="ECO:0000259" key="2">
    <source>
        <dbReference type="Pfam" id="PF14295"/>
    </source>
</evidence>
<dbReference type="PANTHER" id="PTHR33946">
    <property type="match status" value="1"/>
</dbReference>
<dbReference type="Pfam" id="PF14295">
    <property type="entry name" value="PAN_4"/>
    <property type="match status" value="2"/>
</dbReference>
<dbReference type="Proteomes" id="UP000799750">
    <property type="component" value="Unassembled WGS sequence"/>
</dbReference>